<dbReference type="GO" id="GO:0005930">
    <property type="term" value="C:axoneme"/>
    <property type="evidence" value="ECO:0007669"/>
    <property type="project" value="TreeGrafter"/>
</dbReference>
<evidence type="ECO:0008006" key="13">
    <source>
        <dbReference type="Google" id="ProtNLM"/>
    </source>
</evidence>
<evidence type="ECO:0000256" key="3">
    <source>
        <dbReference type="ARBA" id="ARBA00022737"/>
    </source>
</evidence>
<evidence type="ECO:0000259" key="9">
    <source>
        <dbReference type="Pfam" id="PF23385"/>
    </source>
</evidence>
<dbReference type="SUPFAM" id="SSF101908">
    <property type="entry name" value="Putative isomerase YbhE"/>
    <property type="match status" value="1"/>
</dbReference>
<accession>A0A0X3PCM6</accession>
<dbReference type="EMBL" id="GEEE01013534">
    <property type="protein sequence ID" value="JAP49691.1"/>
    <property type="molecule type" value="Transcribed_RNA"/>
</dbReference>
<dbReference type="InterPro" id="IPR056154">
    <property type="entry name" value="Beta-prop_IFT140_1st"/>
</dbReference>
<dbReference type="SMART" id="SM00320">
    <property type="entry name" value="WD40"/>
    <property type="match status" value="4"/>
</dbReference>
<feature type="region of interest" description="Disordered" evidence="7">
    <location>
        <begin position="1684"/>
        <end position="1716"/>
    </location>
</feature>
<feature type="domain" description="IF140/IFT172/WDR19 TPR" evidence="11">
    <location>
        <begin position="1027"/>
        <end position="1512"/>
    </location>
</feature>
<feature type="domain" description="IFT140 second beta-propeller" evidence="9">
    <location>
        <begin position="735"/>
        <end position="931"/>
    </location>
</feature>
<keyword evidence="2" id="KW-0853">WD repeat</keyword>
<feature type="domain" description="IFT140 second beta-propeller" evidence="9">
    <location>
        <begin position="529"/>
        <end position="662"/>
    </location>
</feature>
<dbReference type="PANTHER" id="PTHR15722:SF7">
    <property type="entry name" value="INTRAFLAGELLAR TRANSPORT PROTEIN 140 HOMOLOG"/>
    <property type="match status" value="1"/>
</dbReference>
<dbReference type="InterPro" id="IPR056168">
    <property type="entry name" value="TPR_IF140/IFT172/WDR19"/>
</dbReference>
<dbReference type="InterPro" id="IPR056156">
    <property type="entry name" value="TPR_IF140_C"/>
</dbReference>
<evidence type="ECO:0000256" key="2">
    <source>
        <dbReference type="ARBA" id="ARBA00022574"/>
    </source>
</evidence>
<dbReference type="Gene3D" id="1.25.40.470">
    <property type="match status" value="2"/>
</dbReference>
<reference evidence="12" key="1">
    <citation type="submission" date="2016-01" db="EMBL/GenBank/DDBJ databases">
        <title>Reference transcriptome for the parasite Schistocephalus solidus: insights into the molecular evolution of parasitism.</title>
        <authorList>
            <person name="Hebert F.O."/>
            <person name="Grambauer S."/>
            <person name="Barber I."/>
            <person name="Landry C.R."/>
            <person name="Aubin-Horth N."/>
        </authorList>
    </citation>
    <scope>NUCLEOTIDE SEQUENCE</scope>
</reference>
<sequence length="1716" mass="190210">MTTFFSTKFHTISAAPNLAEWHSSRSLLALSCNITSTESELYVVESNKPPLKIRLPSNKPINRISWHPLNPTLAISWKSCGISIVDIAKNSMKNIDTVAYNINTLIWSQKGFLLFCASPCGHLSLWVLSDMASQPQQVVSTTVESFITSAALFKRDCKFLKASDAPAMCRGGASNEAKHVVQLNKLIDTAVIFGGCSDGHIVRLSADLNCLARNFETTTERLSSIGHCGAPVIKILVDECYRLLLAITEDNMLIEFKISDEAGRTLSEIMRLKLASKLSNEPSFGWAGEMTLAMALGENVIRFWDISKSDNYTLTPSLPATGDQQTTVRITRIAYCPKFKLLAAGLSNGQIAIWRKVSNPKHPKATPIEAEQRSLCSNAGSLTAETGSAVFEPASHWHAQPIIDLISNHADENLRESSKVAVRLIAWDNVEGRLLAAYDTAENTDEACVVLEDETKFGVFILHQQALCVNLGGYGSAVVQISPQKMVVMSSDLRKLTKPSEPSIRSSLVGTTGSAALTANFAKPVDVTQNILAVEEQLRGCFCTKEFVSTWNGRQLRVYKHSIANGLEPFSSFACEFQLVGMYEGSIFTREAYKLQVRNFQGTVKQLINFSENEGEISAVCSCSGFMACLTDEGYLRTFDLTRREVKQLSGSKHYETFLAPFIPTAQATASSETPALRVRVTYLSVNASASLVALSLSSAAAAPATAVVRSESRRPAEAAESRYLITADEQLAWLPDPRLFVWQVETDRCQVFTFATGEQVRGQEACGADECKGTFRPSADGEGCDGEKKPVDGFSLSPAAGEFVRGRYPLRHYWDLCDTRLLVVEAAELPSEHPATGGDQDHTGTSADCDESFELRRPRSQISSLSECDVQISTNGKGFDYSTPGGPMKNVIVSFFVSQEQDRMIIQEYFFLGSHHTALIGLEVPYFYFAVRPDFAQALLNSQSSVLSAESSLESSKQKTDTGSSSAGSGDTGGEETLPQVSSASSQTPNLFHISRRVMRDFQGLESADASTKEAMLNFSFYLAQGEIDAAFKSMKLVRSAAIWQNMAKMCVSTRRLDVGLMCLGKMGNAFGAMMVREMQKREPNITVQTGELALQLGMTDEAERIFIECGRWDLVARLHQTLGHWEEAVQIAEKRNRVRLRNTHYAYAQDLRKQDRIDDAIAHYIKSNTHLVEVPRMLKDSPDQLEAFVKANPNKDLQRWWAQTLEAEGLLEEAEVYYSLANDYLSLVRVFCCLGREDSALALCNETGDRAACYHLARQLESKHNIDHAVHLFTRARAYSSAVRLCKEHNRNEHLFSLAQLGTPEDMLEAARHLEKLPGYEEKTIILYQRAGQLNTAIELAFKTRQYAALSQITCGVDRAIDPSLLSKCANFFMQNSQFEKAVELLASGKQYLEAIKLCGDYGVNLTEELVEKLTPPPDLPSEERVEILTQLGYQCITQNQYHLACKKFTQAGDHVAGMKALLRSGDTEKIIFFANVSKKRDIYLMAANYLQTLDVWRTDTEIVRTIVLFYTRAKALESLASFYEACAQVEIEDCQNYEKAMGALTEAYKALSKAAAVSADTVNMNIDSRLQQRLLGVKMKIMLCKQFVETQMMFEEDPVEALSRCQALLEEPDTAKIIRPGDIYATMIRELVAKEKFQAAYACMQDMKERLKGKADVTAYLDRATQLSILRALDMPIASHEVNKPTSHEESTSDVDSVEENVVDLGITGSDED</sequence>
<feature type="compositionally biased region" description="Low complexity" evidence="7">
    <location>
        <begin position="952"/>
        <end position="970"/>
    </location>
</feature>
<feature type="compositionally biased region" description="Basic and acidic residues" evidence="7">
    <location>
        <begin position="1684"/>
        <end position="1694"/>
    </location>
</feature>
<dbReference type="GO" id="GO:0036064">
    <property type="term" value="C:ciliary basal body"/>
    <property type="evidence" value="ECO:0007669"/>
    <property type="project" value="TreeGrafter"/>
</dbReference>
<feature type="domain" description="IFT140 first beta-propeller" evidence="8">
    <location>
        <begin position="5"/>
        <end position="363"/>
    </location>
</feature>
<evidence type="ECO:0000256" key="7">
    <source>
        <dbReference type="SAM" id="MobiDB-lite"/>
    </source>
</evidence>
<dbReference type="GO" id="GO:0035721">
    <property type="term" value="P:intraciliary retrograde transport"/>
    <property type="evidence" value="ECO:0007669"/>
    <property type="project" value="TreeGrafter"/>
</dbReference>
<dbReference type="InterPro" id="IPR015943">
    <property type="entry name" value="WD40/YVTN_repeat-like_dom_sf"/>
</dbReference>
<evidence type="ECO:0000313" key="12">
    <source>
        <dbReference type="EMBL" id="JAP49691.1"/>
    </source>
</evidence>
<dbReference type="InterPro" id="IPR056155">
    <property type="entry name" value="Beta-prop_IFT140_2nd"/>
</dbReference>
<keyword evidence="5" id="KW-0969">Cilium</keyword>
<dbReference type="Gene3D" id="2.130.10.10">
    <property type="entry name" value="YVTN repeat-like/Quinoprotein amine dehydrogenase"/>
    <property type="match status" value="2"/>
</dbReference>
<feature type="region of interest" description="Disordered" evidence="7">
    <location>
        <begin position="952"/>
        <end position="988"/>
    </location>
</feature>
<dbReference type="Pfam" id="PF23383">
    <property type="entry name" value="Beta-prop_IFT140_1st"/>
    <property type="match status" value="1"/>
</dbReference>
<evidence type="ECO:0000256" key="5">
    <source>
        <dbReference type="ARBA" id="ARBA00023069"/>
    </source>
</evidence>
<dbReference type="GO" id="GO:0030991">
    <property type="term" value="C:intraciliary transport particle A"/>
    <property type="evidence" value="ECO:0007669"/>
    <property type="project" value="TreeGrafter"/>
</dbReference>
<dbReference type="Pfam" id="PF23385">
    <property type="entry name" value="Beta-prop_IFT140_2nd"/>
    <property type="match status" value="2"/>
</dbReference>
<evidence type="ECO:0000256" key="4">
    <source>
        <dbReference type="ARBA" id="ARBA00022803"/>
    </source>
</evidence>
<dbReference type="InterPro" id="IPR011990">
    <property type="entry name" value="TPR-like_helical_dom_sf"/>
</dbReference>
<organism evidence="12">
    <name type="scientific">Schistocephalus solidus</name>
    <name type="common">Tapeworm</name>
    <dbReference type="NCBI Taxonomy" id="70667"/>
    <lineage>
        <taxon>Eukaryota</taxon>
        <taxon>Metazoa</taxon>
        <taxon>Spiralia</taxon>
        <taxon>Lophotrochozoa</taxon>
        <taxon>Platyhelminthes</taxon>
        <taxon>Cestoda</taxon>
        <taxon>Eucestoda</taxon>
        <taxon>Diphyllobothriidea</taxon>
        <taxon>Diphyllobothriidae</taxon>
        <taxon>Schistocephalus</taxon>
    </lineage>
</organism>
<evidence type="ECO:0000259" key="10">
    <source>
        <dbReference type="Pfam" id="PF24760"/>
    </source>
</evidence>
<proteinExistence type="predicted"/>
<dbReference type="Pfam" id="PF24762">
    <property type="entry name" value="TPR_IF140-IFT172"/>
    <property type="match status" value="1"/>
</dbReference>
<keyword evidence="6" id="KW-0966">Cell projection</keyword>
<dbReference type="PANTHER" id="PTHR15722">
    <property type="entry name" value="IFT140/172-RELATED"/>
    <property type="match status" value="1"/>
</dbReference>
<keyword evidence="3" id="KW-0677">Repeat</keyword>
<dbReference type="SUPFAM" id="SSF48452">
    <property type="entry name" value="TPR-like"/>
    <property type="match status" value="1"/>
</dbReference>
<gene>
    <name evidence="12" type="ORF">TR117258</name>
</gene>
<dbReference type="Pfam" id="PF24760">
    <property type="entry name" value="TPR_IF140_C"/>
    <property type="match status" value="1"/>
</dbReference>
<feature type="compositionally biased region" description="Acidic residues" evidence="7">
    <location>
        <begin position="1695"/>
        <end position="1705"/>
    </location>
</feature>
<name>A0A0X3PCM6_SCHSO</name>
<comment type="subcellular location">
    <subcellularLocation>
        <location evidence="1">Cell projection</location>
        <location evidence="1">Cilium</location>
    </subcellularLocation>
</comment>
<keyword evidence="4" id="KW-0802">TPR repeat</keyword>
<dbReference type="InterPro" id="IPR001680">
    <property type="entry name" value="WD40_rpt"/>
</dbReference>
<evidence type="ECO:0000256" key="1">
    <source>
        <dbReference type="ARBA" id="ARBA00004138"/>
    </source>
</evidence>
<protein>
    <recommendedName>
        <fullName evidence="13">Intraflagellar transport protein 140 homolog</fullName>
    </recommendedName>
</protein>
<evidence type="ECO:0000256" key="6">
    <source>
        <dbReference type="ARBA" id="ARBA00023273"/>
    </source>
</evidence>
<dbReference type="FunFam" id="1.25.40.470:FF:000028">
    <property type="entry name" value="Intraflagellar transport protein 140-like protein"/>
    <property type="match status" value="1"/>
</dbReference>
<evidence type="ECO:0000259" key="11">
    <source>
        <dbReference type="Pfam" id="PF24762"/>
    </source>
</evidence>
<evidence type="ECO:0000259" key="8">
    <source>
        <dbReference type="Pfam" id="PF23383"/>
    </source>
</evidence>
<feature type="domain" description="IF140 C-terminal TPR" evidence="10">
    <location>
        <begin position="1520"/>
        <end position="1651"/>
    </location>
</feature>